<dbReference type="InterPro" id="IPR005471">
    <property type="entry name" value="Tscrpt_reg_IclR_N"/>
</dbReference>
<evidence type="ECO:0000256" key="3">
    <source>
        <dbReference type="ARBA" id="ARBA00023163"/>
    </source>
</evidence>
<dbReference type="InterPro" id="IPR050707">
    <property type="entry name" value="HTH_MetabolicPath_Reg"/>
</dbReference>
<dbReference type="InterPro" id="IPR029016">
    <property type="entry name" value="GAF-like_dom_sf"/>
</dbReference>
<dbReference type="PROSITE" id="PS51078">
    <property type="entry name" value="ICLR_ED"/>
    <property type="match status" value="1"/>
</dbReference>
<dbReference type="PROSITE" id="PS51077">
    <property type="entry name" value="HTH_ICLR"/>
    <property type="match status" value="1"/>
</dbReference>
<gene>
    <name evidence="6" type="ORF">AAAT05_00715</name>
</gene>
<dbReference type="SUPFAM" id="SSF46785">
    <property type="entry name" value="Winged helix' DNA-binding domain"/>
    <property type="match status" value="1"/>
</dbReference>
<protein>
    <submittedName>
        <fullName evidence="6">IclR family transcriptional regulator</fullName>
    </submittedName>
</protein>
<dbReference type="InterPro" id="IPR036388">
    <property type="entry name" value="WH-like_DNA-bd_sf"/>
</dbReference>
<dbReference type="Pfam" id="PF09339">
    <property type="entry name" value="HTH_IclR"/>
    <property type="match status" value="1"/>
</dbReference>
<dbReference type="PANTHER" id="PTHR30136">
    <property type="entry name" value="HELIX-TURN-HELIX TRANSCRIPTIONAL REGULATOR, ICLR FAMILY"/>
    <property type="match status" value="1"/>
</dbReference>
<feature type="domain" description="IclR-ED" evidence="5">
    <location>
        <begin position="73"/>
        <end position="253"/>
    </location>
</feature>
<evidence type="ECO:0000256" key="2">
    <source>
        <dbReference type="ARBA" id="ARBA00023125"/>
    </source>
</evidence>
<evidence type="ECO:0000259" key="4">
    <source>
        <dbReference type="PROSITE" id="PS51077"/>
    </source>
</evidence>
<name>A0ABV1IDB5_9ACTN</name>
<comment type="caution">
    <text evidence="6">The sequence shown here is derived from an EMBL/GenBank/DDBJ whole genome shotgun (WGS) entry which is preliminary data.</text>
</comment>
<keyword evidence="3" id="KW-0804">Transcription</keyword>
<dbReference type="EMBL" id="JBBNGS010000001">
    <property type="protein sequence ID" value="MEQ2636878.1"/>
    <property type="molecule type" value="Genomic_DNA"/>
</dbReference>
<organism evidence="6 7">
    <name type="scientific">Paratractidigestivibacter faecalis</name>
    <dbReference type="NCBI Taxonomy" id="2292441"/>
    <lineage>
        <taxon>Bacteria</taxon>
        <taxon>Bacillati</taxon>
        <taxon>Actinomycetota</taxon>
        <taxon>Coriobacteriia</taxon>
        <taxon>Coriobacteriales</taxon>
        <taxon>Atopobiaceae</taxon>
        <taxon>Paratractidigestivibacter</taxon>
    </lineage>
</organism>
<sequence length="253" mass="27575">MAISEETVGHRATLRVLAILDALAANQKGLTMAEICRELGAPKSSLFPILHTMADTEYIAYDEDTMRYSIGLRTYLLSKAFDRGAMGLPLIEGEMRRVVGTCNETCQAGTLDHGRVLYIARVDSPQRIRLSSEIGKTLPAHCTAIGKAILSQLSDAEAIDSLVLPLERPTEHAVKTPEELLGQLAETRTTGFAHDRQEVLEGVECLAVPIHRSNGHCFGVSVSVPAYRLDAAKKDLIKQALTDARDRLEAALI</sequence>
<reference evidence="6 7" key="1">
    <citation type="submission" date="2024-04" db="EMBL/GenBank/DDBJ databases">
        <title>Human intestinal bacterial collection.</title>
        <authorList>
            <person name="Pauvert C."/>
            <person name="Hitch T.C.A."/>
            <person name="Clavel T."/>
        </authorList>
    </citation>
    <scope>NUCLEOTIDE SEQUENCE [LARGE SCALE GENOMIC DNA]</scope>
    <source>
        <strain evidence="6 7">CLA-AA-H197</strain>
    </source>
</reference>
<evidence type="ECO:0000256" key="1">
    <source>
        <dbReference type="ARBA" id="ARBA00023015"/>
    </source>
</evidence>
<dbReference type="InterPro" id="IPR014757">
    <property type="entry name" value="Tscrpt_reg_IclR_C"/>
</dbReference>
<dbReference type="Pfam" id="PF01614">
    <property type="entry name" value="IclR_C"/>
    <property type="match status" value="1"/>
</dbReference>
<accession>A0ABV1IDB5</accession>
<dbReference type="InterPro" id="IPR036390">
    <property type="entry name" value="WH_DNA-bd_sf"/>
</dbReference>
<dbReference type="SMART" id="SM00346">
    <property type="entry name" value="HTH_ICLR"/>
    <property type="match status" value="1"/>
</dbReference>
<dbReference type="SUPFAM" id="SSF55781">
    <property type="entry name" value="GAF domain-like"/>
    <property type="match status" value="1"/>
</dbReference>
<keyword evidence="2" id="KW-0238">DNA-binding</keyword>
<dbReference type="RefSeq" id="WP_349181231.1">
    <property type="nucleotide sequence ID" value="NZ_JBBNGS010000001.1"/>
</dbReference>
<dbReference type="PANTHER" id="PTHR30136:SF24">
    <property type="entry name" value="HTH-TYPE TRANSCRIPTIONAL REPRESSOR ALLR"/>
    <property type="match status" value="1"/>
</dbReference>
<dbReference type="Proteomes" id="UP001478817">
    <property type="component" value="Unassembled WGS sequence"/>
</dbReference>
<feature type="domain" description="HTH iclR-type" evidence="4">
    <location>
        <begin position="10"/>
        <end position="72"/>
    </location>
</feature>
<keyword evidence="1" id="KW-0805">Transcription regulation</keyword>
<dbReference type="Gene3D" id="3.30.450.40">
    <property type="match status" value="1"/>
</dbReference>
<dbReference type="Gene3D" id="1.10.10.10">
    <property type="entry name" value="Winged helix-like DNA-binding domain superfamily/Winged helix DNA-binding domain"/>
    <property type="match status" value="1"/>
</dbReference>
<evidence type="ECO:0000259" key="5">
    <source>
        <dbReference type="PROSITE" id="PS51078"/>
    </source>
</evidence>
<keyword evidence="7" id="KW-1185">Reference proteome</keyword>
<evidence type="ECO:0000313" key="6">
    <source>
        <dbReference type="EMBL" id="MEQ2636878.1"/>
    </source>
</evidence>
<proteinExistence type="predicted"/>
<evidence type="ECO:0000313" key="7">
    <source>
        <dbReference type="Proteomes" id="UP001478817"/>
    </source>
</evidence>